<organism evidence="3 4">
    <name type="scientific">Athelia psychrophila</name>
    <dbReference type="NCBI Taxonomy" id="1759441"/>
    <lineage>
        <taxon>Eukaryota</taxon>
        <taxon>Fungi</taxon>
        <taxon>Dikarya</taxon>
        <taxon>Basidiomycota</taxon>
        <taxon>Agaricomycotina</taxon>
        <taxon>Agaricomycetes</taxon>
        <taxon>Agaricomycetidae</taxon>
        <taxon>Atheliales</taxon>
        <taxon>Atheliaceae</taxon>
        <taxon>Athelia</taxon>
    </lineage>
</organism>
<dbReference type="SUPFAM" id="SSF50475">
    <property type="entry name" value="FMN-binding split barrel"/>
    <property type="match status" value="1"/>
</dbReference>
<feature type="domain" description="General stress protein FMN-binding split barrel" evidence="2">
    <location>
        <begin position="43"/>
        <end position="164"/>
    </location>
</feature>
<feature type="compositionally biased region" description="Basic residues" evidence="1">
    <location>
        <begin position="1"/>
        <end position="11"/>
    </location>
</feature>
<evidence type="ECO:0000259" key="2">
    <source>
        <dbReference type="Pfam" id="PF16242"/>
    </source>
</evidence>
<proteinExistence type="predicted"/>
<keyword evidence="4" id="KW-1185">Reference proteome</keyword>
<feature type="region of interest" description="Disordered" evidence="1">
    <location>
        <begin position="1"/>
        <end position="39"/>
    </location>
</feature>
<dbReference type="InterPro" id="IPR052917">
    <property type="entry name" value="Stress-Dev_Protein"/>
</dbReference>
<dbReference type="PANTHER" id="PTHR34818:SF1">
    <property type="entry name" value="PROTEIN BLI-3"/>
    <property type="match status" value="1"/>
</dbReference>
<dbReference type="STRING" id="436010.A0A166UYF0"/>
<evidence type="ECO:0000313" key="4">
    <source>
        <dbReference type="Proteomes" id="UP000076532"/>
    </source>
</evidence>
<reference evidence="3 4" key="1">
    <citation type="journal article" date="2016" name="Mol. Biol. Evol.">
        <title>Comparative Genomics of Early-Diverging Mushroom-Forming Fungi Provides Insights into the Origins of Lignocellulose Decay Capabilities.</title>
        <authorList>
            <person name="Nagy L.G."/>
            <person name="Riley R."/>
            <person name="Tritt A."/>
            <person name="Adam C."/>
            <person name="Daum C."/>
            <person name="Floudas D."/>
            <person name="Sun H."/>
            <person name="Yadav J.S."/>
            <person name="Pangilinan J."/>
            <person name="Larsson K.H."/>
            <person name="Matsuura K."/>
            <person name="Barry K."/>
            <person name="Labutti K."/>
            <person name="Kuo R."/>
            <person name="Ohm R.A."/>
            <person name="Bhattacharya S.S."/>
            <person name="Shirouzu T."/>
            <person name="Yoshinaga Y."/>
            <person name="Martin F.M."/>
            <person name="Grigoriev I.V."/>
            <person name="Hibbett D.S."/>
        </authorList>
    </citation>
    <scope>NUCLEOTIDE SEQUENCE [LARGE SCALE GENOMIC DNA]</scope>
    <source>
        <strain evidence="3 4">CBS 109695</strain>
    </source>
</reference>
<dbReference type="OrthoDB" id="434253at2759"/>
<dbReference type="AlphaFoldDB" id="A0A166UYF0"/>
<dbReference type="EMBL" id="KV417486">
    <property type="protein sequence ID" value="KZP32160.1"/>
    <property type="molecule type" value="Genomic_DNA"/>
</dbReference>
<name>A0A166UYF0_9AGAM</name>
<dbReference type="InterPro" id="IPR038725">
    <property type="entry name" value="YdaG_split_barrel_FMN-bd"/>
</dbReference>
<dbReference type="InterPro" id="IPR012349">
    <property type="entry name" value="Split_barrel_FMN-bd"/>
</dbReference>
<accession>A0A166UYF0</accession>
<dbReference type="Pfam" id="PF16242">
    <property type="entry name" value="Pyrid_ox_like"/>
    <property type="match status" value="1"/>
</dbReference>
<dbReference type="Gene3D" id="2.30.110.10">
    <property type="entry name" value="Electron Transport, Fmn-binding Protein, Chain A"/>
    <property type="match status" value="1"/>
</dbReference>
<sequence>MAGRSPKHPVAKGHNGSRPSTRSCGPPRPPLSPPVVQMAQSQRVKTVNEIVRTAQTATLTTRSADGTVTQRGMIPATSFEDGQTTLTFFGNSALYNFEEIPENSHVNLSFADAETPYNASYIGTAKASVDRRLIGQYWSNAAAAWYGEGVDQNDRRVVIIQVTIRPDSGSVDKS</sequence>
<protein>
    <recommendedName>
        <fullName evidence="2">General stress protein FMN-binding split barrel domain-containing protein</fullName>
    </recommendedName>
</protein>
<gene>
    <name evidence="3" type="ORF">FIBSPDRAFT_510544</name>
</gene>
<evidence type="ECO:0000256" key="1">
    <source>
        <dbReference type="SAM" id="MobiDB-lite"/>
    </source>
</evidence>
<dbReference type="Proteomes" id="UP000076532">
    <property type="component" value="Unassembled WGS sequence"/>
</dbReference>
<evidence type="ECO:0000313" key="3">
    <source>
        <dbReference type="EMBL" id="KZP32160.1"/>
    </source>
</evidence>
<dbReference type="PANTHER" id="PTHR34818">
    <property type="entry name" value="PROTEIN BLI-3"/>
    <property type="match status" value="1"/>
</dbReference>